<keyword evidence="1" id="KW-0472">Membrane</keyword>
<dbReference type="InterPro" id="IPR028087">
    <property type="entry name" value="Tad_N"/>
</dbReference>
<feature type="transmembrane region" description="Helical" evidence="1">
    <location>
        <begin position="16"/>
        <end position="35"/>
    </location>
</feature>
<evidence type="ECO:0000313" key="3">
    <source>
        <dbReference type="EMBL" id="GAA3838315.1"/>
    </source>
</evidence>
<organism evidence="3 4">
    <name type="scientific">Streptomyces coacervatus</name>
    <dbReference type="NCBI Taxonomy" id="647381"/>
    <lineage>
        <taxon>Bacteria</taxon>
        <taxon>Bacillati</taxon>
        <taxon>Actinomycetota</taxon>
        <taxon>Actinomycetes</taxon>
        <taxon>Kitasatosporales</taxon>
        <taxon>Streptomycetaceae</taxon>
        <taxon>Streptomyces</taxon>
    </lineage>
</organism>
<dbReference type="EMBL" id="BAABDE010000034">
    <property type="protein sequence ID" value="GAA3838315.1"/>
    <property type="molecule type" value="Genomic_DNA"/>
</dbReference>
<evidence type="ECO:0000256" key="1">
    <source>
        <dbReference type="SAM" id="Phobius"/>
    </source>
</evidence>
<gene>
    <name evidence="3" type="ORF">GCM10022403_083500</name>
</gene>
<reference evidence="4" key="1">
    <citation type="journal article" date="2019" name="Int. J. Syst. Evol. Microbiol.">
        <title>The Global Catalogue of Microorganisms (GCM) 10K type strain sequencing project: providing services to taxonomists for standard genome sequencing and annotation.</title>
        <authorList>
            <consortium name="The Broad Institute Genomics Platform"/>
            <consortium name="The Broad Institute Genome Sequencing Center for Infectious Disease"/>
            <person name="Wu L."/>
            <person name="Ma J."/>
        </authorList>
    </citation>
    <scope>NUCLEOTIDE SEQUENCE [LARGE SCALE GENOMIC DNA]</scope>
    <source>
        <strain evidence="4">JCM 17138</strain>
    </source>
</reference>
<proteinExistence type="predicted"/>
<evidence type="ECO:0000259" key="2">
    <source>
        <dbReference type="Pfam" id="PF13400"/>
    </source>
</evidence>
<comment type="caution">
    <text evidence="3">The sequence shown here is derived from an EMBL/GenBank/DDBJ whole genome shotgun (WGS) entry which is preliminary data.</text>
</comment>
<dbReference type="Proteomes" id="UP001501009">
    <property type="component" value="Unassembled WGS sequence"/>
</dbReference>
<dbReference type="Pfam" id="PF13400">
    <property type="entry name" value="Tad"/>
    <property type="match status" value="1"/>
</dbReference>
<dbReference type="RefSeq" id="WP_275777300.1">
    <property type="nucleotide sequence ID" value="NZ_BAABDE010000034.1"/>
</dbReference>
<name>A0ABP7J968_9ACTN</name>
<sequence>MTGFARRGPYDDKGQIAVFGVVITAATVMFAGLVLDGGLALAAKSRALGEAQEAARAGAQAIDIAAYRRDGTWALAPNEARKRARTYLSSTGDEGSVAATTTTVNVTVTARQSTEFLRFFGVDELTVTAVGSARPVRGVAVRAP</sequence>
<feature type="domain" description="Putative Flp pilus-assembly TadG-like N-terminal" evidence="2">
    <location>
        <begin position="14"/>
        <end position="61"/>
    </location>
</feature>
<evidence type="ECO:0000313" key="4">
    <source>
        <dbReference type="Proteomes" id="UP001501009"/>
    </source>
</evidence>
<keyword evidence="1" id="KW-1133">Transmembrane helix</keyword>
<protein>
    <recommendedName>
        <fullName evidence="2">Putative Flp pilus-assembly TadG-like N-terminal domain-containing protein</fullName>
    </recommendedName>
</protein>
<accession>A0ABP7J968</accession>
<keyword evidence="4" id="KW-1185">Reference proteome</keyword>
<keyword evidence="1" id="KW-0812">Transmembrane</keyword>